<feature type="transmembrane region" description="Helical" evidence="10">
    <location>
        <begin position="300"/>
        <end position="319"/>
    </location>
</feature>
<evidence type="ECO:0000256" key="6">
    <source>
        <dbReference type="ARBA" id="ARBA00022692"/>
    </source>
</evidence>
<dbReference type="Proteomes" id="UP000423413">
    <property type="component" value="Chromosome"/>
</dbReference>
<dbReference type="GO" id="GO:0015141">
    <property type="term" value="F:succinate transmembrane transporter activity"/>
    <property type="evidence" value="ECO:0007669"/>
    <property type="project" value="TreeGrafter"/>
</dbReference>
<keyword evidence="3 10" id="KW-0813">Transport</keyword>
<dbReference type="PRINTS" id="PR00173">
    <property type="entry name" value="EDTRNSPORT"/>
</dbReference>
<protein>
    <recommendedName>
        <fullName evidence="10">C4-dicarboxylate transport protein</fullName>
    </recommendedName>
</protein>
<dbReference type="GO" id="GO:0015138">
    <property type="term" value="F:fumarate transmembrane transporter activity"/>
    <property type="evidence" value="ECO:0007669"/>
    <property type="project" value="TreeGrafter"/>
</dbReference>
<evidence type="ECO:0000256" key="7">
    <source>
        <dbReference type="ARBA" id="ARBA00022847"/>
    </source>
</evidence>
<comment type="function">
    <text evidence="10">Responsible for the transport of dicarboxylates such as succinate, fumarate, and malate across the membrane.</text>
</comment>
<proteinExistence type="inferred from homology"/>
<dbReference type="GO" id="GO:0005886">
    <property type="term" value="C:plasma membrane"/>
    <property type="evidence" value="ECO:0007669"/>
    <property type="project" value="UniProtKB-SubCell"/>
</dbReference>
<dbReference type="InterPro" id="IPR023954">
    <property type="entry name" value="C4_dicarb_transport"/>
</dbReference>
<evidence type="ECO:0000313" key="12">
    <source>
        <dbReference type="Proteomes" id="UP000423413"/>
    </source>
</evidence>
<feature type="transmembrane region" description="Helical" evidence="10">
    <location>
        <begin position="12"/>
        <end position="30"/>
    </location>
</feature>
<dbReference type="NCBIfam" id="NF009587">
    <property type="entry name" value="PRK13027.1"/>
    <property type="match status" value="1"/>
</dbReference>
<gene>
    <name evidence="10 11" type="primary">dctA</name>
    <name evidence="11" type="ORF">GMO17_07055</name>
</gene>
<dbReference type="InterPro" id="IPR001991">
    <property type="entry name" value="Na-dicarboxylate_symporter"/>
</dbReference>
<reference evidence="11 12" key="1">
    <citation type="submission" date="2019-11" db="EMBL/GenBank/DDBJ databases">
        <title>Complete genome sequence of Pseudomonas syringae pv. coronafaciens isolate B19001 originated in imported oat cereal.</title>
        <authorList>
            <person name="Kim S.M."/>
            <person name="Lee B.C."/>
            <person name="Seo S.J."/>
            <person name="Lee J.E."/>
            <person name="Choi N.J."/>
            <person name="Park J.H."/>
        </authorList>
    </citation>
    <scope>NUCLEOTIDE SEQUENCE [LARGE SCALE GENOMIC DNA]</scope>
    <source>
        <strain evidence="11 12">B19001</strain>
    </source>
</reference>
<evidence type="ECO:0000256" key="3">
    <source>
        <dbReference type="ARBA" id="ARBA00022448"/>
    </source>
</evidence>
<dbReference type="InterPro" id="IPR036458">
    <property type="entry name" value="Na:dicarbo_symporter_sf"/>
</dbReference>
<evidence type="ECO:0000256" key="4">
    <source>
        <dbReference type="ARBA" id="ARBA00022475"/>
    </source>
</evidence>
<dbReference type="EMBL" id="CP046441">
    <property type="protein sequence ID" value="QGT80951.1"/>
    <property type="molecule type" value="Genomic_DNA"/>
</dbReference>
<organism evidence="11 12">
    <name type="scientific">Pseudomonas coronafaciens pv. coronafaciens</name>
    <dbReference type="NCBI Taxonomy" id="235275"/>
    <lineage>
        <taxon>Bacteria</taxon>
        <taxon>Pseudomonadati</taxon>
        <taxon>Pseudomonadota</taxon>
        <taxon>Gammaproteobacteria</taxon>
        <taxon>Pseudomonadales</taxon>
        <taxon>Pseudomonadaceae</taxon>
        <taxon>Pseudomonas</taxon>
        <taxon>Pseudomonas coronafaciens</taxon>
    </lineage>
</organism>
<dbReference type="AlphaFoldDB" id="A0AAE6UM24"/>
<feature type="transmembrane region" description="Helical" evidence="10">
    <location>
        <begin position="354"/>
        <end position="377"/>
    </location>
</feature>
<dbReference type="PANTHER" id="PTHR42865:SF1">
    <property type="entry name" value="AEROBIC C4-DICARBOXYLATE TRANSPORT PROTEIN"/>
    <property type="match status" value="1"/>
</dbReference>
<keyword evidence="9 10" id="KW-0472">Membrane</keyword>
<feature type="transmembrane region" description="Helical" evidence="10">
    <location>
        <begin position="221"/>
        <end position="241"/>
    </location>
</feature>
<dbReference type="SUPFAM" id="SSF118215">
    <property type="entry name" value="Proton glutamate symport protein"/>
    <property type="match status" value="1"/>
</dbReference>
<evidence type="ECO:0000256" key="2">
    <source>
        <dbReference type="ARBA" id="ARBA00006148"/>
    </source>
</evidence>
<keyword evidence="6 10" id="KW-0812">Transmembrane</keyword>
<evidence type="ECO:0000256" key="9">
    <source>
        <dbReference type="ARBA" id="ARBA00023136"/>
    </source>
</evidence>
<comment type="subcellular location">
    <subcellularLocation>
        <location evidence="1 10">Cell membrane</location>
        <topology evidence="1 10">Multi-pass membrane protein</topology>
    </subcellularLocation>
</comment>
<evidence type="ECO:0000256" key="1">
    <source>
        <dbReference type="ARBA" id="ARBA00004651"/>
    </source>
</evidence>
<dbReference type="PROSITE" id="PS00714">
    <property type="entry name" value="NA_DICARBOXYL_SYMP_2"/>
    <property type="match status" value="1"/>
</dbReference>
<comment type="similarity">
    <text evidence="2 10">Belongs to the dicarboxylate/amino acid:cation symporter (DAACS) (TC 2.A.23) family.</text>
</comment>
<keyword evidence="5" id="KW-0997">Cell inner membrane</keyword>
<evidence type="ECO:0000256" key="8">
    <source>
        <dbReference type="ARBA" id="ARBA00022989"/>
    </source>
</evidence>
<feature type="transmembrane region" description="Helical" evidence="10">
    <location>
        <begin position="42"/>
        <end position="66"/>
    </location>
</feature>
<dbReference type="Gene3D" id="1.10.3860.10">
    <property type="entry name" value="Sodium:dicarboxylate symporter"/>
    <property type="match status" value="1"/>
</dbReference>
<feature type="transmembrane region" description="Helical" evidence="10">
    <location>
        <begin position="190"/>
        <end position="215"/>
    </location>
</feature>
<evidence type="ECO:0000256" key="5">
    <source>
        <dbReference type="ARBA" id="ARBA00022519"/>
    </source>
</evidence>
<keyword evidence="4 10" id="KW-1003">Cell membrane</keyword>
<evidence type="ECO:0000256" key="10">
    <source>
        <dbReference type="HAMAP-Rule" id="MF_01300"/>
    </source>
</evidence>
<dbReference type="Pfam" id="PF00375">
    <property type="entry name" value="SDF"/>
    <property type="match status" value="1"/>
</dbReference>
<dbReference type="PROSITE" id="PS00713">
    <property type="entry name" value="NA_DICARBOXYL_SYMP_1"/>
    <property type="match status" value="1"/>
</dbReference>
<feature type="transmembrane region" description="Helical" evidence="10">
    <location>
        <begin position="78"/>
        <end position="101"/>
    </location>
</feature>
<dbReference type="NCBIfam" id="NF002461">
    <property type="entry name" value="PRK01663.1"/>
    <property type="match status" value="1"/>
</dbReference>
<dbReference type="InterPro" id="IPR018107">
    <property type="entry name" value="Na-dicarboxylate_symporter_CS"/>
</dbReference>
<keyword evidence="7 10" id="KW-0769">Symport</keyword>
<dbReference type="HAMAP" id="MF_01300">
    <property type="entry name" value="C4_dicarb_transport"/>
    <property type="match status" value="1"/>
</dbReference>
<feature type="transmembrane region" description="Helical" evidence="10">
    <location>
        <begin position="152"/>
        <end position="169"/>
    </location>
</feature>
<dbReference type="FunFam" id="1.10.3860.10:FF:000001">
    <property type="entry name" value="C4-dicarboxylate transport protein"/>
    <property type="match status" value="1"/>
</dbReference>
<evidence type="ECO:0000313" key="11">
    <source>
        <dbReference type="EMBL" id="QGT80951.1"/>
    </source>
</evidence>
<keyword evidence="8 10" id="KW-1133">Transmembrane helix</keyword>
<sequence length="450" mass="47568">MTTRQPIYKSLYFQVIVAIVIGILIGHFYPDTGKALKPLGDGFIKLIKMVIAPIIFCTVVSGIAGMQSMKSVGKTGGYALLYFEVVSTIALLIGLIVVNVVQPGAGMNIDVSTLDASKIAAYVTAGQDQSIVGFILNVIPNTIVGAFANGDILQVLMFSVIFGFALHRLGSYGKPVLDFIDRFAHVMFNIINMIMKLAPLGAFGAMAFTIGAYGVSSLVQLGQLMICFYITCVLFVVFVLGAIARAHGFSIFKLIRYIREELLIVLGTSSSESALPRMLIKMERLGAKKSVVGLVIPTGYSFNLDGTSIYLTMAAVFIAQATNTHMDITHQITLLLVLLLSSKGAAGVTGSGFIVLAATLSAVGHLPVAGLALILGIDRFMSEARALTNLVGNAVATVVVAKWVGELDTDKLQSELASGGSAILETRPEDDLGVAEGATPAHAVNTTKTV</sequence>
<dbReference type="RefSeq" id="WP_005889649.1">
    <property type="nucleotide sequence ID" value="NZ_CP046441.1"/>
</dbReference>
<dbReference type="GO" id="GO:0070778">
    <property type="term" value="P:L-aspartate transmembrane transport"/>
    <property type="evidence" value="ECO:0007669"/>
    <property type="project" value="TreeGrafter"/>
</dbReference>
<name>A0AAE6UM24_9PSED</name>
<dbReference type="GeneID" id="72392068"/>
<accession>A0AAE6UM24</accession>
<dbReference type="PANTHER" id="PTHR42865">
    <property type="entry name" value="PROTON/GLUTAMATE-ASPARTATE SYMPORTER"/>
    <property type="match status" value="1"/>
</dbReference>
<dbReference type="GO" id="GO:0015366">
    <property type="term" value="F:malate:proton symporter activity"/>
    <property type="evidence" value="ECO:0007669"/>
    <property type="project" value="TreeGrafter"/>
</dbReference>